<feature type="region of interest" description="Disordered" evidence="2">
    <location>
        <begin position="1"/>
        <end position="56"/>
    </location>
</feature>
<dbReference type="InterPro" id="IPR050268">
    <property type="entry name" value="NADH-dep_flavin_reductase"/>
</dbReference>
<proteinExistence type="predicted"/>
<dbReference type="SMART" id="SM00903">
    <property type="entry name" value="Flavin_Reduct"/>
    <property type="match status" value="1"/>
</dbReference>
<name>A0A5J5EZ78_9PEZI</name>
<keyword evidence="1" id="KW-0560">Oxidoreductase</keyword>
<dbReference type="EMBL" id="VXIS01000066">
    <property type="protein sequence ID" value="KAA8908632.1"/>
    <property type="molecule type" value="Genomic_DNA"/>
</dbReference>
<dbReference type="PANTHER" id="PTHR30466:SF1">
    <property type="entry name" value="FMN REDUCTASE (NADH) RUTF"/>
    <property type="match status" value="1"/>
</dbReference>
<dbReference type="GO" id="GO:0010181">
    <property type="term" value="F:FMN binding"/>
    <property type="evidence" value="ECO:0007669"/>
    <property type="project" value="InterPro"/>
</dbReference>
<comment type="caution">
    <text evidence="4">The sequence shown here is derived from an EMBL/GenBank/DDBJ whole genome shotgun (WGS) entry which is preliminary data.</text>
</comment>
<evidence type="ECO:0000313" key="4">
    <source>
        <dbReference type="EMBL" id="KAA8908632.1"/>
    </source>
</evidence>
<reference evidence="4 5" key="1">
    <citation type="submission" date="2019-09" db="EMBL/GenBank/DDBJ databases">
        <title>Draft genome of the ectomycorrhizal ascomycete Sphaerosporella brunnea.</title>
        <authorList>
            <consortium name="DOE Joint Genome Institute"/>
            <person name="Benucci G.M."/>
            <person name="Marozzi G."/>
            <person name="Antonielli L."/>
            <person name="Sanchez S."/>
            <person name="Marco P."/>
            <person name="Wang X."/>
            <person name="Falini L.B."/>
            <person name="Barry K."/>
            <person name="Haridas S."/>
            <person name="Lipzen A."/>
            <person name="Labutti K."/>
            <person name="Grigoriev I.V."/>
            <person name="Murat C."/>
            <person name="Martin F."/>
            <person name="Albertini E."/>
            <person name="Donnini D."/>
            <person name="Bonito G."/>
        </authorList>
    </citation>
    <scope>NUCLEOTIDE SEQUENCE [LARGE SCALE GENOMIC DNA]</scope>
    <source>
        <strain evidence="4 5">Sb_GMNB300</strain>
    </source>
</reference>
<dbReference type="OrthoDB" id="2015405at2759"/>
<dbReference type="AlphaFoldDB" id="A0A5J5EZ78"/>
<protein>
    <submittedName>
        <fullName evidence="4">Flavin reductase like domain-containing protein</fullName>
    </submittedName>
</protein>
<dbReference type="InterPro" id="IPR012349">
    <property type="entry name" value="Split_barrel_FMN-bd"/>
</dbReference>
<keyword evidence="5" id="KW-1185">Reference proteome</keyword>
<dbReference type="InterPro" id="IPR002563">
    <property type="entry name" value="Flavin_Rdtase-like_dom"/>
</dbReference>
<dbReference type="Proteomes" id="UP000326924">
    <property type="component" value="Unassembled WGS sequence"/>
</dbReference>
<gene>
    <name evidence="4" type="ORF">FN846DRAFT_653334</name>
</gene>
<organism evidence="4 5">
    <name type="scientific">Sphaerosporella brunnea</name>
    <dbReference type="NCBI Taxonomy" id="1250544"/>
    <lineage>
        <taxon>Eukaryota</taxon>
        <taxon>Fungi</taxon>
        <taxon>Dikarya</taxon>
        <taxon>Ascomycota</taxon>
        <taxon>Pezizomycotina</taxon>
        <taxon>Pezizomycetes</taxon>
        <taxon>Pezizales</taxon>
        <taxon>Pyronemataceae</taxon>
        <taxon>Sphaerosporella</taxon>
    </lineage>
</organism>
<evidence type="ECO:0000259" key="3">
    <source>
        <dbReference type="SMART" id="SM00903"/>
    </source>
</evidence>
<dbReference type="Gene3D" id="2.30.110.10">
    <property type="entry name" value="Electron Transport, Fmn-binding Protein, Chain A"/>
    <property type="match status" value="1"/>
</dbReference>
<evidence type="ECO:0000256" key="1">
    <source>
        <dbReference type="ARBA" id="ARBA00023002"/>
    </source>
</evidence>
<evidence type="ECO:0000256" key="2">
    <source>
        <dbReference type="SAM" id="MobiDB-lite"/>
    </source>
</evidence>
<evidence type="ECO:0000313" key="5">
    <source>
        <dbReference type="Proteomes" id="UP000326924"/>
    </source>
</evidence>
<accession>A0A5J5EZ78</accession>
<dbReference type="GO" id="GO:0042602">
    <property type="term" value="F:riboflavin reductase (NADPH) activity"/>
    <property type="evidence" value="ECO:0007669"/>
    <property type="project" value="TreeGrafter"/>
</dbReference>
<feature type="domain" description="Flavin reductase like" evidence="3">
    <location>
        <begin position="65"/>
        <end position="231"/>
    </location>
</feature>
<dbReference type="InParanoid" id="A0A5J5EZ78"/>
<dbReference type="Pfam" id="PF01613">
    <property type="entry name" value="Flavin_Reduct"/>
    <property type="match status" value="1"/>
</dbReference>
<dbReference type="PANTHER" id="PTHR30466">
    <property type="entry name" value="FLAVIN REDUCTASE"/>
    <property type="match status" value="1"/>
</dbReference>
<sequence length="328" mass="36224">MMRAPIEASTARTFLRPARRKHLPLPRLRTNAPLLPPPPQQRRSYSSSSPPPPLSELSEALRKSMRLLPHPVAILTTSSAASTPGVGITLSTLTCLSLSPDPLVSFNIKLPSSTSAHLHSHPSRSFCLHLLSASPHAAFLAESFAQLNARRGEKVDPWTRLLGGVDVWEAVPMLGGADGVVVRLRCRGEKVVTVADHEIWVGKVFGVEELVERSWGDARVALGYADQRFRGVGSAIWPQFAAVEVSGGRWVEIGEEFGGVEEERRIRVVEGFKEDELDREWLAEKGDGMERSGVVEEFSEKGRGAWRGEKNRWRGNEADNLSEWMGKK</sequence>
<dbReference type="SUPFAM" id="SSF50475">
    <property type="entry name" value="FMN-binding split barrel"/>
    <property type="match status" value="1"/>
</dbReference>